<reference evidence="3 4" key="1">
    <citation type="submission" date="2019-11" db="EMBL/GenBank/DDBJ databases">
        <title>Isolation of a new High Light Tolerant Cyanobacteria.</title>
        <authorList>
            <person name="Dobson Z."/>
            <person name="Vaughn N."/>
            <person name="Vaughn M."/>
            <person name="Fromme P."/>
            <person name="Mazor Y."/>
        </authorList>
    </citation>
    <scope>NUCLEOTIDE SEQUENCE [LARGE SCALE GENOMIC DNA]</scope>
    <source>
        <strain evidence="3 4">0216</strain>
    </source>
</reference>
<comment type="caution">
    <text evidence="3">The sequence shown here is derived from an EMBL/GenBank/DDBJ whole genome shotgun (WGS) entry which is preliminary data.</text>
</comment>
<dbReference type="PANTHER" id="PTHR33921">
    <property type="entry name" value="CALVIN CYCLE PROTEIN CP12-2, CHLOROPLASTIC"/>
    <property type="match status" value="1"/>
</dbReference>
<feature type="compositionally biased region" description="Basic and acidic residues" evidence="1">
    <location>
        <begin position="44"/>
        <end position="55"/>
    </location>
</feature>
<evidence type="ECO:0000313" key="3">
    <source>
        <dbReference type="EMBL" id="MTF40731.1"/>
    </source>
</evidence>
<feature type="domain" description="CP12" evidence="2">
    <location>
        <begin position="4"/>
        <end position="74"/>
    </location>
</feature>
<dbReference type="InterPro" id="IPR003823">
    <property type="entry name" value="CP12_dom"/>
</dbReference>
<proteinExistence type="predicted"/>
<evidence type="ECO:0000256" key="1">
    <source>
        <dbReference type="SAM" id="MobiDB-lite"/>
    </source>
</evidence>
<dbReference type="Pfam" id="PF02672">
    <property type="entry name" value="CP12"/>
    <property type="match status" value="1"/>
</dbReference>
<dbReference type="SMART" id="SM01093">
    <property type="entry name" value="CP12"/>
    <property type="match status" value="1"/>
</dbReference>
<name>A0A844H0E7_9CHRO</name>
<organism evidence="3 4">
    <name type="scientific">Cyanobacterium aponinum 0216</name>
    <dbReference type="NCBI Taxonomy" id="2676140"/>
    <lineage>
        <taxon>Bacteria</taxon>
        <taxon>Bacillati</taxon>
        <taxon>Cyanobacteriota</taxon>
        <taxon>Cyanophyceae</taxon>
        <taxon>Oscillatoriophycideae</taxon>
        <taxon>Chroococcales</taxon>
        <taxon>Geminocystaceae</taxon>
        <taxon>Cyanobacterium</taxon>
    </lineage>
</organism>
<accession>A0A844H0E7</accession>
<gene>
    <name evidence="3" type="ORF">GGC33_17640</name>
</gene>
<dbReference type="PANTHER" id="PTHR33921:SF15">
    <property type="entry name" value="CALVIN CYCLE PROTEIN CP12-2, CHLOROPLASTIC"/>
    <property type="match status" value="1"/>
</dbReference>
<dbReference type="RefSeq" id="WP_015218820.1">
    <property type="nucleotide sequence ID" value="NZ_WMIA01000045.1"/>
</dbReference>
<dbReference type="InterPro" id="IPR039314">
    <property type="entry name" value="CP12-like"/>
</dbReference>
<dbReference type="AlphaFoldDB" id="A0A844H0E7"/>
<evidence type="ECO:0000259" key="2">
    <source>
        <dbReference type="SMART" id="SM01093"/>
    </source>
</evidence>
<dbReference type="EMBL" id="WMIA01000045">
    <property type="protein sequence ID" value="MTF40731.1"/>
    <property type="molecule type" value="Genomic_DNA"/>
</dbReference>
<protein>
    <recommendedName>
        <fullName evidence="2">CP12 domain-containing protein</fullName>
    </recommendedName>
</protein>
<feature type="region of interest" description="Disordered" evidence="1">
    <location>
        <begin position="40"/>
        <end position="59"/>
    </location>
</feature>
<dbReference type="GO" id="GO:0080153">
    <property type="term" value="P:negative regulation of reductive pentose-phosphate cycle"/>
    <property type="evidence" value="ECO:0007669"/>
    <property type="project" value="TreeGrafter"/>
</dbReference>
<evidence type="ECO:0000313" key="4">
    <source>
        <dbReference type="Proteomes" id="UP000437131"/>
    </source>
</evidence>
<dbReference type="Proteomes" id="UP000437131">
    <property type="component" value="Unassembled WGS sequence"/>
</dbReference>
<sequence length="74" mass="8343">MSNIQDQIQEELKHAREVCDSPDSNSGECAAAWDAVEELQAEASHQKTKEPKKNSLEQYCSENPEAAECRLYDD</sequence>